<reference evidence="1 2" key="1">
    <citation type="journal article" date="2019" name="Sci. Rep.">
        <title>Orb-weaving spider Araneus ventricosus genome elucidates the spidroin gene catalogue.</title>
        <authorList>
            <person name="Kono N."/>
            <person name="Nakamura H."/>
            <person name="Ohtoshi R."/>
            <person name="Moran D.A.P."/>
            <person name="Shinohara A."/>
            <person name="Yoshida Y."/>
            <person name="Fujiwara M."/>
            <person name="Mori M."/>
            <person name="Tomita M."/>
            <person name="Arakawa K."/>
        </authorList>
    </citation>
    <scope>NUCLEOTIDE SEQUENCE [LARGE SCALE GENOMIC DNA]</scope>
</reference>
<dbReference type="AlphaFoldDB" id="A0A4Y2MR96"/>
<organism evidence="1 2">
    <name type="scientific">Araneus ventricosus</name>
    <name type="common">Orbweaver spider</name>
    <name type="synonym">Epeira ventricosa</name>
    <dbReference type="NCBI Taxonomy" id="182803"/>
    <lineage>
        <taxon>Eukaryota</taxon>
        <taxon>Metazoa</taxon>
        <taxon>Ecdysozoa</taxon>
        <taxon>Arthropoda</taxon>
        <taxon>Chelicerata</taxon>
        <taxon>Arachnida</taxon>
        <taxon>Araneae</taxon>
        <taxon>Araneomorphae</taxon>
        <taxon>Entelegynae</taxon>
        <taxon>Araneoidea</taxon>
        <taxon>Araneidae</taxon>
        <taxon>Araneus</taxon>
    </lineage>
</organism>
<gene>
    <name evidence="1" type="ORF">AVEN_151160_1</name>
</gene>
<proteinExistence type="predicted"/>
<comment type="caution">
    <text evidence="1">The sequence shown here is derived from an EMBL/GenBank/DDBJ whole genome shotgun (WGS) entry which is preliminary data.</text>
</comment>
<evidence type="ECO:0000313" key="1">
    <source>
        <dbReference type="EMBL" id="GBN29223.1"/>
    </source>
</evidence>
<accession>A0A4Y2MR96</accession>
<dbReference type="Proteomes" id="UP000499080">
    <property type="component" value="Unassembled WGS sequence"/>
</dbReference>
<dbReference type="EMBL" id="BGPR01007751">
    <property type="protein sequence ID" value="GBN29223.1"/>
    <property type="molecule type" value="Genomic_DNA"/>
</dbReference>
<evidence type="ECO:0000313" key="2">
    <source>
        <dbReference type="Proteomes" id="UP000499080"/>
    </source>
</evidence>
<keyword evidence="2" id="KW-1185">Reference proteome</keyword>
<sequence length="103" mass="12129">MGVDCSTQMEMCFIAPLNLPWPRCIHFNSSQKCQCKGQSLLPVDGQQLLVVTNFVLEKNASFFSMCCREHTSVVTLHVHYYSLQRYPLIVQQYRWRHLQRHLN</sequence>
<protein>
    <submittedName>
        <fullName evidence="1">Uncharacterized protein</fullName>
    </submittedName>
</protein>
<name>A0A4Y2MR96_ARAVE</name>